<dbReference type="RefSeq" id="WP_113957556.1">
    <property type="nucleotide sequence ID" value="NZ_QNRR01000002.1"/>
</dbReference>
<evidence type="ECO:0000313" key="5">
    <source>
        <dbReference type="Proteomes" id="UP000253426"/>
    </source>
</evidence>
<evidence type="ECO:0000313" key="4">
    <source>
        <dbReference type="EMBL" id="RBP46000.1"/>
    </source>
</evidence>
<dbReference type="PANTHER" id="PTHR34978">
    <property type="entry name" value="POSSIBLE SENSOR-TRANSDUCER PROTEIN BLAR"/>
    <property type="match status" value="1"/>
</dbReference>
<dbReference type="AlphaFoldDB" id="A0A366HQR7"/>
<feature type="region of interest" description="Disordered" evidence="1">
    <location>
        <begin position="77"/>
        <end position="110"/>
    </location>
</feature>
<dbReference type="EMBL" id="QNRR01000002">
    <property type="protein sequence ID" value="RBP46000.1"/>
    <property type="molecule type" value="Genomic_DNA"/>
</dbReference>
<feature type="transmembrane region" description="Helical" evidence="2">
    <location>
        <begin position="142"/>
        <end position="163"/>
    </location>
</feature>
<proteinExistence type="predicted"/>
<feature type="domain" description="Peptidase M56" evidence="3">
    <location>
        <begin position="17"/>
        <end position="307"/>
    </location>
</feature>
<evidence type="ECO:0000256" key="1">
    <source>
        <dbReference type="SAM" id="MobiDB-lite"/>
    </source>
</evidence>
<dbReference type="OrthoDB" id="180165at2"/>
<feature type="transmembrane region" description="Helical" evidence="2">
    <location>
        <begin position="354"/>
        <end position="371"/>
    </location>
</feature>
<keyword evidence="5" id="KW-1185">Reference proteome</keyword>
<organism evidence="4 5">
    <name type="scientific">Roseimicrobium gellanilyticum</name>
    <dbReference type="NCBI Taxonomy" id="748857"/>
    <lineage>
        <taxon>Bacteria</taxon>
        <taxon>Pseudomonadati</taxon>
        <taxon>Verrucomicrobiota</taxon>
        <taxon>Verrucomicrobiia</taxon>
        <taxon>Verrucomicrobiales</taxon>
        <taxon>Verrucomicrobiaceae</taxon>
        <taxon>Roseimicrobium</taxon>
    </lineage>
</organism>
<keyword evidence="2" id="KW-0812">Transmembrane</keyword>
<evidence type="ECO:0000259" key="3">
    <source>
        <dbReference type="Pfam" id="PF05569"/>
    </source>
</evidence>
<reference evidence="4 5" key="1">
    <citation type="submission" date="2018-06" db="EMBL/GenBank/DDBJ databases">
        <title>Genomic Encyclopedia of Type Strains, Phase IV (KMG-IV): sequencing the most valuable type-strain genomes for metagenomic binning, comparative biology and taxonomic classification.</title>
        <authorList>
            <person name="Goeker M."/>
        </authorList>
    </citation>
    <scope>NUCLEOTIDE SEQUENCE [LARGE SCALE GENOMIC DNA]</scope>
    <source>
        <strain evidence="4 5">DSM 25532</strain>
    </source>
</reference>
<name>A0A366HQR7_9BACT</name>
<dbReference type="SUPFAM" id="SSF49464">
    <property type="entry name" value="Carboxypeptidase regulatory domain-like"/>
    <property type="match status" value="2"/>
</dbReference>
<dbReference type="InterPro" id="IPR008969">
    <property type="entry name" value="CarboxyPept-like_regulatory"/>
</dbReference>
<sequence>MKTHWLSDLFSRPIPLLLQQSADAAILALLVLLACFFLRRRLSASWRHAFWLLVFVRLLLPGLPVIPSKPITTAQVSPATQSDVATHQERTNTATPTSSSPVPSSSAESPAVALSSSSSRGAKVDKAPSAAPAFSLPSARTLLLMTWVLGVSIMLVMGCWRSFRLHLSLRRASSPAPDGLKSLLQDVGRSLRLRRVPEVELCSAVRVPSLAGLWRPRILLPPGFAESVPPQTLRMVLGHELAHWRRHDLLWQLLTSALLVLHWFNPLLWLAHHRLREEAEASCDEWMLSRLAQDEARAYGDTLLDLVDRLPGRVSPWRVGEPGLLGMAASVAGVRRRVALIAHWIGGSRASRKLGIIALLVITFLGLLRAAEPVQEIKAALTVGWPATTTLHIFDDKTRDPIAGVKLALKSGKFVHEVTTDDKGRATLNLPPQRPDSSVGFAIRVRKEGRVPTVIFWHLDQPSFTPPDTLDLPLPKAVPIGGIVKDADGKPVSGAQIALIMRGSNMGGATQEIFPDIWERRVPTDANGRWTFTEAPPGRKSFSLAIEHSDIIPLKKYPKGDEVLPFYENRGETIVQRGAVITGKVVDDAGKPVKGTIVLGESGSDSTTYPEYKTNDDGTFRIGNARKGESVMATVTAKGYAPYLTHLSSAGDGAPVVLTLNKGKELKVRVVNAKGDPIAGAMAAPDEWRGTNPKQNGPRVLNYRFTTGKDGTFTWKHAPDVAISWDFFGAEGHRDNRGFVITPGDQEIKVVLEKLSQIIGTVVDADTGAPIPSFKIVPGDVREFPGWKEAGHRSWVWWSSGTMQGTDGKFLFSSDRGRNGEFRRLLRISADGYRPFLTEPIDEISGEVTWNIKLKKTPQLKIQVRQPDGQPAAGAKVSWNNVRNGAARVTNGDFSALDGPVGDDCFFRADTDGVASVAPEVDEFGLVAVHPSGWGVIEPGKVRGDDTITLTPWAVLDLDLRGIPADLRAKTMVMLYAVVENSPGIIDGFHELPKPNAKTQVQEGARMIPGLYKLAISYDMYGAAPLVFPLKAGEQTKIDTSTLWKWCEPALPLKLPPGAATDSRHQLKVVWDGTEDDGFLLPEDRKRLVEDVWNGHVTYKKKDAQGNTPEVIHLQKLGAGSYRLTGNIKGWPAGTPRDKPSVVLATIDHPFTIPASAVGTPTFVEKESSNKTSPPRIQMTGVPVYELPPLEIK</sequence>
<feature type="transmembrane region" description="Helical" evidence="2">
    <location>
        <begin position="20"/>
        <end position="38"/>
    </location>
</feature>
<gene>
    <name evidence="4" type="ORF">DES53_102385</name>
</gene>
<keyword evidence="2" id="KW-0472">Membrane</keyword>
<dbReference type="Pfam" id="PF05569">
    <property type="entry name" value="Peptidase_M56"/>
    <property type="match status" value="1"/>
</dbReference>
<comment type="caution">
    <text evidence="4">The sequence shown here is derived from an EMBL/GenBank/DDBJ whole genome shotgun (WGS) entry which is preliminary data.</text>
</comment>
<accession>A0A366HQR7</accession>
<dbReference type="Proteomes" id="UP000253426">
    <property type="component" value="Unassembled WGS sequence"/>
</dbReference>
<feature type="transmembrane region" description="Helical" evidence="2">
    <location>
        <begin position="50"/>
        <end position="67"/>
    </location>
</feature>
<keyword evidence="2" id="KW-1133">Transmembrane helix</keyword>
<dbReference type="InterPro" id="IPR008756">
    <property type="entry name" value="Peptidase_M56"/>
</dbReference>
<evidence type="ECO:0000256" key="2">
    <source>
        <dbReference type="SAM" id="Phobius"/>
    </source>
</evidence>
<protein>
    <submittedName>
        <fullName evidence="4">Beta-lactamase regulating signal transducer with metallopeptidase domain</fullName>
    </submittedName>
</protein>
<dbReference type="CDD" id="cd07341">
    <property type="entry name" value="M56_BlaR1_MecR1_like"/>
    <property type="match status" value="1"/>
</dbReference>
<feature type="compositionally biased region" description="Low complexity" evidence="1">
    <location>
        <begin position="91"/>
        <end position="110"/>
    </location>
</feature>
<dbReference type="PANTHER" id="PTHR34978:SF3">
    <property type="entry name" value="SLR0241 PROTEIN"/>
    <property type="match status" value="1"/>
</dbReference>
<dbReference type="InterPro" id="IPR052173">
    <property type="entry name" value="Beta-lactam_resp_regulator"/>
</dbReference>
<dbReference type="PROSITE" id="PS51257">
    <property type="entry name" value="PROKAR_LIPOPROTEIN"/>
    <property type="match status" value="1"/>
</dbReference>